<accession>A0A5B0GJJ1</accession>
<reference evidence="1 2" key="1">
    <citation type="submission" date="2019-08" db="EMBL/GenBank/DDBJ databases">
        <title>Paraburkholderia sp. DCY113.</title>
        <authorList>
            <person name="Kang J."/>
        </authorList>
    </citation>
    <scope>NUCLEOTIDE SEQUENCE [LARGE SCALE GENOMIC DNA]</scope>
    <source>
        <strain evidence="1 2">DCY113</strain>
    </source>
</reference>
<protein>
    <submittedName>
        <fullName evidence="1">Uncharacterized protein</fullName>
    </submittedName>
</protein>
<organism evidence="1 2">
    <name type="scientific">Paraburkholderia panacisoli</name>
    <dbReference type="NCBI Taxonomy" id="2603818"/>
    <lineage>
        <taxon>Bacteria</taxon>
        <taxon>Pseudomonadati</taxon>
        <taxon>Pseudomonadota</taxon>
        <taxon>Betaproteobacteria</taxon>
        <taxon>Burkholderiales</taxon>
        <taxon>Burkholderiaceae</taxon>
        <taxon>Paraburkholderia</taxon>
    </lineage>
</organism>
<evidence type="ECO:0000313" key="1">
    <source>
        <dbReference type="EMBL" id="KAA1003596.1"/>
    </source>
</evidence>
<name>A0A5B0GJJ1_9BURK</name>
<dbReference type="EMBL" id="VTUZ01000034">
    <property type="protein sequence ID" value="KAA1003596.1"/>
    <property type="molecule type" value="Genomic_DNA"/>
</dbReference>
<proteinExistence type="predicted"/>
<gene>
    <name evidence="1" type="ORF">FVF58_35675</name>
</gene>
<keyword evidence="2" id="KW-1185">Reference proteome</keyword>
<sequence>MDGFITHQIEGVSVDIEVVPMAPHGFTARFRIFGDQHDEPGWHAVHLTEGVFATEGEAEEAAKSLAVDHIRAHQSRQHLPD</sequence>
<dbReference type="Proteomes" id="UP000325273">
    <property type="component" value="Unassembled WGS sequence"/>
</dbReference>
<comment type="caution">
    <text evidence="1">The sequence shown here is derived from an EMBL/GenBank/DDBJ whole genome shotgun (WGS) entry which is preliminary data.</text>
</comment>
<dbReference type="AlphaFoldDB" id="A0A5B0GJJ1"/>
<evidence type="ECO:0000313" key="2">
    <source>
        <dbReference type="Proteomes" id="UP000325273"/>
    </source>
</evidence>